<name>A0A5B7G6C1_PORTR</name>
<sequence>MVTQQTPPDSTARQTVTYTAGKLKNPLQFSESNKVSQSSLASPFLTLLHPPSHTHPLSLQTVEVGVLGVREKGGKGGEFLAAGCLVLLTRNAQCSFPSSPLLPLQDVPSSTARGKRVQCVGIP</sequence>
<dbReference type="EMBL" id="VSRR010013218">
    <property type="protein sequence ID" value="MPC55481.1"/>
    <property type="molecule type" value="Genomic_DNA"/>
</dbReference>
<comment type="caution">
    <text evidence="1">The sequence shown here is derived from an EMBL/GenBank/DDBJ whole genome shotgun (WGS) entry which is preliminary data.</text>
</comment>
<evidence type="ECO:0000313" key="1">
    <source>
        <dbReference type="EMBL" id="MPC55481.1"/>
    </source>
</evidence>
<organism evidence="1 2">
    <name type="scientific">Portunus trituberculatus</name>
    <name type="common">Swimming crab</name>
    <name type="synonym">Neptunus trituberculatus</name>
    <dbReference type="NCBI Taxonomy" id="210409"/>
    <lineage>
        <taxon>Eukaryota</taxon>
        <taxon>Metazoa</taxon>
        <taxon>Ecdysozoa</taxon>
        <taxon>Arthropoda</taxon>
        <taxon>Crustacea</taxon>
        <taxon>Multicrustacea</taxon>
        <taxon>Malacostraca</taxon>
        <taxon>Eumalacostraca</taxon>
        <taxon>Eucarida</taxon>
        <taxon>Decapoda</taxon>
        <taxon>Pleocyemata</taxon>
        <taxon>Brachyura</taxon>
        <taxon>Eubrachyura</taxon>
        <taxon>Portunoidea</taxon>
        <taxon>Portunidae</taxon>
        <taxon>Portuninae</taxon>
        <taxon>Portunus</taxon>
    </lineage>
</organism>
<dbReference type="AlphaFoldDB" id="A0A5B7G6C1"/>
<proteinExistence type="predicted"/>
<accession>A0A5B7G6C1</accession>
<protein>
    <submittedName>
        <fullName evidence="1">Uncharacterized protein</fullName>
    </submittedName>
</protein>
<gene>
    <name evidence="1" type="ORF">E2C01_049419</name>
</gene>
<dbReference type="Proteomes" id="UP000324222">
    <property type="component" value="Unassembled WGS sequence"/>
</dbReference>
<reference evidence="1 2" key="1">
    <citation type="submission" date="2019-05" db="EMBL/GenBank/DDBJ databases">
        <title>Another draft genome of Portunus trituberculatus and its Hox gene families provides insights of decapod evolution.</title>
        <authorList>
            <person name="Jeong J.-H."/>
            <person name="Song I."/>
            <person name="Kim S."/>
            <person name="Choi T."/>
            <person name="Kim D."/>
            <person name="Ryu S."/>
            <person name="Kim W."/>
        </authorList>
    </citation>
    <scope>NUCLEOTIDE SEQUENCE [LARGE SCALE GENOMIC DNA]</scope>
    <source>
        <tissue evidence="1">Muscle</tissue>
    </source>
</reference>
<keyword evidence="2" id="KW-1185">Reference proteome</keyword>
<evidence type="ECO:0000313" key="2">
    <source>
        <dbReference type="Proteomes" id="UP000324222"/>
    </source>
</evidence>